<keyword evidence="1" id="KW-0812">Transmembrane</keyword>
<reference evidence="2 3" key="1">
    <citation type="submission" date="2019-03" db="EMBL/GenBank/DDBJ databases">
        <title>Systems level insights into methane cycling in arid and semi-arid ecosystems.</title>
        <authorList>
            <person name="Kalyuzhnaya M."/>
        </authorList>
    </citation>
    <scope>NUCLEOTIDE SEQUENCE [LARGE SCALE GENOMIC DNA]</scope>
    <source>
        <strain evidence="2 3">S-1</strain>
    </source>
</reference>
<organism evidence="2 3">
    <name type="scientific">Methylomonas methanica</name>
    <dbReference type="NCBI Taxonomy" id="421"/>
    <lineage>
        <taxon>Bacteria</taxon>
        <taxon>Pseudomonadati</taxon>
        <taxon>Pseudomonadota</taxon>
        <taxon>Gammaproteobacteria</taxon>
        <taxon>Methylococcales</taxon>
        <taxon>Methylococcaceae</taxon>
        <taxon>Methylomonas</taxon>
    </lineage>
</organism>
<sequence length="38" mass="4323">MKPIAAKFISMLFAAIKILFYAISHKNLKLINFAFNHG</sequence>
<evidence type="ECO:0000313" key="2">
    <source>
        <dbReference type="EMBL" id="TCV78976.1"/>
    </source>
</evidence>
<keyword evidence="1" id="KW-1133">Transmembrane helix</keyword>
<dbReference type="Proteomes" id="UP000295649">
    <property type="component" value="Unassembled WGS sequence"/>
</dbReference>
<accession>A0ABY2CLE8</accession>
<feature type="transmembrane region" description="Helical" evidence="1">
    <location>
        <begin position="6"/>
        <end position="23"/>
    </location>
</feature>
<keyword evidence="3" id="KW-1185">Reference proteome</keyword>
<evidence type="ECO:0000256" key="1">
    <source>
        <dbReference type="SAM" id="Phobius"/>
    </source>
</evidence>
<evidence type="ECO:0000313" key="3">
    <source>
        <dbReference type="Proteomes" id="UP000295649"/>
    </source>
</evidence>
<name>A0ABY2CLE8_METMH</name>
<proteinExistence type="predicted"/>
<dbReference type="EMBL" id="SMCN01000023">
    <property type="protein sequence ID" value="TCV78976.1"/>
    <property type="molecule type" value="Genomic_DNA"/>
</dbReference>
<protein>
    <submittedName>
        <fullName evidence="2">Uncharacterized protein</fullName>
    </submittedName>
</protein>
<gene>
    <name evidence="2" type="ORF">EDE11_12343</name>
</gene>
<keyword evidence="1" id="KW-0472">Membrane</keyword>
<comment type="caution">
    <text evidence="2">The sequence shown here is derived from an EMBL/GenBank/DDBJ whole genome shotgun (WGS) entry which is preliminary data.</text>
</comment>